<dbReference type="OrthoDB" id="10232810at2759"/>
<evidence type="ECO:0000256" key="1">
    <source>
        <dbReference type="SAM" id="MobiDB-lite"/>
    </source>
</evidence>
<evidence type="ECO:0000313" key="3">
    <source>
        <dbReference type="Proteomes" id="UP000838412"/>
    </source>
</evidence>
<feature type="compositionally biased region" description="Basic and acidic residues" evidence="1">
    <location>
        <begin position="94"/>
        <end position="106"/>
    </location>
</feature>
<dbReference type="Proteomes" id="UP000838412">
    <property type="component" value="Chromosome 4"/>
</dbReference>
<accession>A0A8K0EVD1</accession>
<dbReference type="AlphaFoldDB" id="A0A8K0EVD1"/>
<organism evidence="2 3">
    <name type="scientific">Branchiostoma lanceolatum</name>
    <name type="common">Common lancelet</name>
    <name type="synonym">Amphioxus lanceolatum</name>
    <dbReference type="NCBI Taxonomy" id="7740"/>
    <lineage>
        <taxon>Eukaryota</taxon>
        <taxon>Metazoa</taxon>
        <taxon>Chordata</taxon>
        <taxon>Cephalochordata</taxon>
        <taxon>Leptocardii</taxon>
        <taxon>Amphioxiformes</taxon>
        <taxon>Branchiostomatidae</taxon>
        <taxon>Branchiostoma</taxon>
    </lineage>
</organism>
<sequence>MTQAADALVFPGRLYPVRYVIANITSPTKSPVFSTGELEWRLVVLPPTRHPDNHLGIHIHLVSGDPIIINIIVSSDEDDHETKILEEEDVKDYDSHDRGACDHTEKATSLAKKRHRHAVDDDDDAQTRSATEMNDHESHCDLAGSAVLSASKMGQAKSHKMASSNVVIILPWTNLYQFALLLLREACSRSRTDNVLCGRSDGDRGAPVKHKRRTKAIEKTAERTKNSFHWLGLSADVKAFVGGNLVCHKTKGATGLIKTLSEEYINNWDLKLDGVFYKEQTITKHSPFYLLYGREARYPSQIPELPGDRGGEWTIATRFVSADGQQSG</sequence>
<reference evidence="2" key="1">
    <citation type="submission" date="2022-01" db="EMBL/GenBank/DDBJ databases">
        <authorList>
            <person name="Braso-Vives M."/>
        </authorList>
    </citation>
    <scope>NUCLEOTIDE SEQUENCE</scope>
</reference>
<gene>
    <name evidence="2" type="primary">Hypp2852</name>
    <name evidence="2" type="ORF">BLAG_LOCUS18567</name>
</gene>
<protein>
    <submittedName>
        <fullName evidence="2">Hypp2852 protein</fullName>
    </submittedName>
</protein>
<proteinExistence type="predicted"/>
<keyword evidence="3" id="KW-1185">Reference proteome</keyword>
<dbReference type="EMBL" id="OV696689">
    <property type="protein sequence ID" value="CAH1264076.1"/>
    <property type="molecule type" value="Genomic_DNA"/>
</dbReference>
<feature type="region of interest" description="Disordered" evidence="1">
    <location>
        <begin position="94"/>
        <end position="138"/>
    </location>
</feature>
<evidence type="ECO:0000313" key="2">
    <source>
        <dbReference type="EMBL" id="CAH1264076.1"/>
    </source>
</evidence>
<name>A0A8K0EVD1_BRALA</name>